<dbReference type="Proteomes" id="UP000002700">
    <property type="component" value="Chromosome I"/>
</dbReference>
<sequence>MGGRCVPFVRRAAGGRGARRPFGAAYFSAASAAS</sequence>
<evidence type="ECO:0000313" key="1">
    <source>
        <dbReference type="EMBL" id="ABA47833.1"/>
    </source>
</evidence>
<protein>
    <submittedName>
        <fullName evidence="1">Uncharacterized protein</fullName>
    </submittedName>
</protein>
<organism evidence="1 2">
    <name type="scientific">Burkholderia pseudomallei (strain 1710b)</name>
    <dbReference type="NCBI Taxonomy" id="320372"/>
    <lineage>
        <taxon>Bacteria</taxon>
        <taxon>Pseudomonadati</taxon>
        <taxon>Pseudomonadota</taxon>
        <taxon>Betaproteobacteria</taxon>
        <taxon>Burkholderiales</taxon>
        <taxon>Burkholderiaceae</taxon>
        <taxon>Burkholderia</taxon>
        <taxon>pseudomallei group</taxon>
    </lineage>
</organism>
<dbReference type="AlphaFoldDB" id="Q3JNH7"/>
<accession>Q3JNH7</accession>
<dbReference type="HOGENOM" id="CLU_3372580_0_0_4"/>
<gene>
    <name evidence="1" type="ordered locus">BURPS1710b_3505</name>
</gene>
<dbReference type="EMBL" id="CP000124">
    <property type="protein sequence ID" value="ABA47833.1"/>
    <property type="molecule type" value="Genomic_DNA"/>
</dbReference>
<dbReference type="EnsemblBacteria" id="ABA47833">
    <property type="protein sequence ID" value="ABA47833"/>
    <property type="gene ID" value="BURPS1710b_3505"/>
</dbReference>
<dbReference type="KEGG" id="bpm:BURPS1710b_3505"/>
<name>Q3JNH7_BURP1</name>
<evidence type="ECO:0000313" key="2">
    <source>
        <dbReference type="Proteomes" id="UP000002700"/>
    </source>
</evidence>
<proteinExistence type="predicted"/>
<reference evidence="1 2" key="1">
    <citation type="submission" date="2005-09" db="EMBL/GenBank/DDBJ databases">
        <authorList>
            <person name="Woods D.E."/>
            <person name="Nierman W.C."/>
        </authorList>
    </citation>
    <scope>NUCLEOTIDE SEQUENCE [LARGE SCALE GENOMIC DNA]</scope>
    <source>
        <strain evidence="1 2">1710b</strain>
    </source>
</reference>